<gene>
    <name evidence="5" type="ORF">BXYJ_LOCUS5948</name>
</gene>
<dbReference type="CDD" id="cd00024">
    <property type="entry name" value="CD_CSD"/>
    <property type="match status" value="1"/>
</dbReference>
<protein>
    <submittedName>
        <fullName evidence="5">(pine wood nematode) hypothetical protein</fullName>
    </submittedName>
    <submittedName>
        <fullName evidence="8">Chromo domain-containing protein</fullName>
    </submittedName>
</protein>
<dbReference type="Pfam" id="PF00385">
    <property type="entry name" value="Chromo"/>
    <property type="match status" value="1"/>
</dbReference>
<dbReference type="Gene3D" id="2.40.50.40">
    <property type="match status" value="1"/>
</dbReference>
<evidence type="ECO:0000256" key="3">
    <source>
        <dbReference type="SAM" id="MobiDB-lite"/>
    </source>
</evidence>
<evidence type="ECO:0000313" key="8">
    <source>
        <dbReference type="WBParaSite" id="BXY_1586700.1"/>
    </source>
</evidence>
<reference evidence="8" key="1">
    <citation type="submission" date="2016-11" db="UniProtKB">
        <authorList>
            <consortium name="WormBaseParasite"/>
        </authorList>
    </citation>
    <scope>IDENTIFICATION</scope>
</reference>
<feature type="compositionally biased region" description="Polar residues" evidence="3">
    <location>
        <begin position="271"/>
        <end position="281"/>
    </location>
</feature>
<dbReference type="InterPro" id="IPR051219">
    <property type="entry name" value="Heterochromatin_chromo-domain"/>
</dbReference>
<keyword evidence="7" id="KW-1185">Reference proteome</keyword>
<organism evidence="6 8">
    <name type="scientific">Bursaphelenchus xylophilus</name>
    <name type="common">Pinewood nematode worm</name>
    <name type="synonym">Aphelenchoides xylophilus</name>
    <dbReference type="NCBI Taxonomy" id="6326"/>
    <lineage>
        <taxon>Eukaryota</taxon>
        <taxon>Metazoa</taxon>
        <taxon>Ecdysozoa</taxon>
        <taxon>Nematoda</taxon>
        <taxon>Chromadorea</taxon>
        <taxon>Rhabditida</taxon>
        <taxon>Tylenchina</taxon>
        <taxon>Tylenchomorpha</taxon>
        <taxon>Aphelenchoidea</taxon>
        <taxon>Aphelenchoididae</taxon>
        <taxon>Bursaphelenchus</taxon>
    </lineage>
</organism>
<feature type="domain" description="Chromo" evidence="4">
    <location>
        <begin position="8"/>
        <end position="56"/>
    </location>
</feature>
<dbReference type="AlphaFoldDB" id="A0A1I7SS50"/>
<accession>A0A1I7SS50</accession>
<dbReference type="InterPro" id="IPR016197">
    <property type="entry name" value="Chromo-like_dom_sf"/>
</dbReference>
<dbReference type="InterPro" id="IPR023780">
    <property type="entry name" value="Chromo_domain"/>
</dbReference>
<dbReference type="OrthoDB" id="433924at2759"/>
<evidence type="ECO:0000259" key="4">
    <source>
        <dbReference type="PROSITE" id="PS50013"/>
    </source>
</evidence>
<dbReference type="SMART" id="SM00298">
    <property type="entry name" value="CHROMO"/>
    <property type="match status" value="1"/>
</dbReference>
<evidence type="ECO:0000313" key="6">
    <source>
        <dbReference type="Proteomes" id="UP000095284"/>
    </source>
</evidence>
<feature type="compositionally biased region" description="Basic residues" evidence="3">
    <location>
        <begin position="147"/>
        <end position="163"/>
    </location>
</feature>
<dbReference type="SUPFAM" id="SSF54160">
    <property type="entry name" value="Chromo domain-like"/>
    <property type="match status" value="1"/>
</dbReference>
<dbReference type="GO" id="GO:0005634">
    <property type="term" value="C:nucleus"/>
    <property type="evidence" value="ECO:0007669"/>
    <property type="project" value="UniProtKB-SubCell"/>
</dbReference>
<feature type="compositionally biased region" description="Basic and acidic residues" evidence="3">
    <location>
        <begin position="164"/>
        <end position="174"/>
    </location>
</feature>
<dbReference type="PANTHER" id="PTHR22812">
    <property type="entry name" value="CHROMOBOX PROTEIN"/>
    <property type="match status" value="1"/>
</dbReference>
<dbReference type="InterPro" id="IPR023779">
    <property type="entry name" value="Chromodomain_CS"/>
</dbReference>
<dbReference type="Proteomes" id="UP000095284">
    <property type="component" value="Unplaced"/>
</dbReference>
<keyword evidence="2" id="KW-0539">Nucleus</keyword>
<dbReference type="EMBL" id="CAJFCV020000003">
    <property type="protein sequence ID" value="CAG9105666.1"/>
    <property type="molecule type" value="Genomic_DNA"/>
</dbReference>
<dbReference type="SMR" id="A0A1I7SS50"/>
<dbReference type="EMBL" id="CAJFDI010000003">
    <property type="protein sequence ID" value="CAD5219977.1"/>
    <property type="molecule type" value="Genomic_DNA"/>
</dbReference>
<dbReference type="PROSITE" id="PS50013">
    <property type="entry name" value="CHROMO_2"/>
    <property type="match status" value="1"/>
</dbReference>
<feature type="region of interest" description="Disordered" evidence="3">
    <location>
        <begin position="108"/>
        <end position="190"/>
    </location>
</feature>
<comment type="subcellular location">
    <subcellularLocation>
        <location evidence="1">Nucleus</location>
    </subcellularLocation>
</comment>
<feature type="region of interest" description="Disordered" evidence="3">
    <location>
        <begin position="233"/>
        <end position="285"/>
    </location>
</feature>
<evidence type="ECO:0000256" key="1">
    <source>
        <dbReference type="ARBA" id="ARBA00004123"/>
    </source>
</evidence>
<dbReference type="Proteomes" id="UP000659654">
    <property type="component" value="Unassembled WGS sequence"/>
</dbReference>
<feature type="compositionally biased region" description="Basic residues" evidence="3">
    <location>
        <begin position="123"/>
        <end position="139"/>
    </location>
</feature>
<dbReference type="Proteomes" id="UP000582659">
    <property type="component" value="Unassembled WGS sequence"/>
</dbReference>
<evidence type="ECO:0000256" key="2">
    <source>
        <dbReference type="ARBA" id="ARBA00023242"/>
    </source>
</evidence>
<proteinExistence type="predicted"/>
<name>A0A1I7SS50_BURXY</name>
<evidence type="ECO:0000313" key="5">
    <source>
        <dbReference type="EMBL" id="CAD5219977.1"/>
    </source>
</evidence>
<evidence type="ECO:0000313" key="7">
    <source>
        <dbReference type="Proteomes" id="UP000659654"/>
    </source>
</evidence>
<sequence>MQSTPKKYPVERILKHKEINGVRWYLIKWEGYPIHRSTWETEDYLDECRETLMDYQLRWFGKTLLPAKKNMKYGTDHYVLFADEDTFTLDSEESRPLPAFTNLETLLSPSEESSGFDSDSAHTSKKKSKRRFKKKKRDTYKKDKKDKSKRKLTKKSLYQRKTRNQRERLREKQEMMPSTTLKPELSELENEEIPVKKLRKNRKNGCKKIYKSATKIKMAPIAFVAADDEEQMVPQDPFQGSPDNRRTAAHRPLARESSDENDVPCDPEMPRNSQPSSSNDQVGDVNVHLDNNRRDFHPEQMMAEARQNEQDIPLMDLPGISNMLEVLQQMRRRMEEENDLMWRYDGSTVSRDEIREAIRSGRGIRQFLPPMTD</sequence>
<dbReference type="InterPro" id="IPR000953">
    <property type="entry name" value="Chromo/chromo_shadow_dom"/>
</dbReference>
<dbReference type="PROSITE" id="PS00598">
    <property type="entry name" value="CHROMO_1"/>
    <property type="match status" value="1"/>
</dbReference>
<dbReference type="WBParaSite" id="BXY_1586700.1">
    <property type="protein sequence ID" value="BXY_1586700.1"/>
    <property type="gene ID" value="BXY_1586700"/>
</dbReference>
<reference evidence="5" key="2">
    <citation type="submission" date="2020-09" db="EMBL/GenBank/DDBJ databases">
        <authorList>
            <person name="Kikuchi T."/>
        </authorList>
    </citation>
    <scope>NUCLEOTIDE SEQUENCE</scope>
    <source>
        <strain evidence="5">Ka4C1</strain>
    </source>
</reference>